<comment type="caution">
    <text evidence="3">The sequence shown here is derived from an EMBL/GenBank/DDBJ whole genome shotgun (WGS) entry which is preliminary data.</text>
</comment>
<organism evidence="3 4">
    <name type="scientific">Leucocoprinus leucothites</name>
    <dbReference type="NCBI Taxonomy" id="201217"/>
    <lineage>
        <taxon>Eukaryota</taxon>
        <taxon>Fungi</taxon>
        <taxon>Dikarya</taxon>
        <taxon>Basidiomycota</taxon>
        <taxon>Agaricomycotina</taxon>
        <taxon>Agaricomycetes</taxon>
        <taxon>Agaricomycetidae</taxon>
        <taxon>Agaricales</taxon>
        <taxon>Agaricineae</taxon>
        <taxon>Agaricaceae</taxon>
        <taxon>Leucocoprinus</taxon>
    </lineage>
</organism>
<dbReference type="GO" id="GO:0005829">
    <property type="term" value="C:cytosol"/>
    <property type="evidence" value="ECO:0007669"/>
    <property type="project" value="TreeGrafter"/>
</dbReference>
<dbReference type="Proteomes" id="UP000559027">
    <property type="component" value="Unassembled WGS sequence"/>
</dbReference>
<evidence type="ECO:0000256" key="1">
    <source>
        <dbReference type="ARBA" id="ARBA00006658"/>
    </source>
</evidence>
<dbReference type="OrthoDB" id="10253878at2759"/>
<accession>A0A8H5GF53</accession>
<evidence type="ECO:0000313" key="4">
    <source>
        <dbReference type="Proteomes" id="UP000559027"/>
    </source>
</evidence>
<evidence type="ECO:0000313" key="3">
    <source>
        <dbReference type="EMBL" id="KAF5363838.1"/>
    </source>
</evidence>
<dbReference type="PANTHER" id="PTHR21021">
    <property type="entry name" value="GAF/PUTATIVE CYTOSKELETAL PROTEIN"/>
    <property type="match status" value="1"/>
</dbReference>
<dbReference type="Pfam" id="PF04176">
    <property type="entry name" value="TIP41"/>
    <property type="match status" value="1"/>
</dbReference>
<comment type="similarity">
    <text evidence="1">Belongs to the TIP41 family.</text>
</comment>
<protein>
    <recommendedName>
        <fullName evidence="5">Type 2A phosphatase activator TIP41</fullName>
    </recommendedName>
</protein>
<dbReference type="PANTHER" id="PTHR21021:SF16">
    <property type="entry name" value="TIP41-LIKE PROTEIN"/>
    <property type="match status" value="1"/>
</dbReference>
<dbReference type="AlphaFoldDB" id="A0A8H5GF53"/>
<evidence type="ECO:0000256" key="2">
    <source>
        <dbReference type="SAM" id="MobiDB-lite"/>
    </source>
</evidence>
<reference evidence="3 4" key="1">
    <citation type="journal article" date="2020" name="ISME J.">
        <title>Uncovering the hidden diversity of litter-decomposition mechanisms in mushroom-forming fungi.</title>
        <authorList>
            <person name="Floudas D."/>
            <person name="Bentzer J."/>
            <person name="Ahren D."/>
            <person name="Johansson T."/>
            <person name="Persson P."/>
            <person name="Tunlid A."/>
        </authorList>
    </citation>
    <scope>NUCLEOTIDE SEQUENCE [LARGE SCALE GENOMIC DNA]</scope>
    <source>
        <strain evidence="3 4">CBS 146.42</strain>
    </source>
</reference>
<feature type="region of interest" description="Disordered" evidence="2">
    <location>
        <begin position="146"/>
        <end position="166"/>
    </location>
</feature>
<dbReference type="InterPro" id="IPR007303">
    <property type="entry name" value="TIP41-like"/>
</dbReference>
<proteinExistence type="inferred from homology"/>
<keyword evidence="4" id="KW-1185">Reference proteome</keyword>
<feature type="compositionally biased region" description="Polar residues" evidence="2">
    <location>
        <begin position="1"/>
        <end position="13"/>
    </location>
</feature>
<dbReference type="GO" id="GO:0031929">
    <property type="term" value="P:TOR signaling"/>
    <property type="evidence" value="ECO:0007669"/>
    <property type="project" value="TreeGrafter"/>
</dbReference>
<dbReference type="EMBL" id="JAACJO010000001">
    <property type="protein sequence ID" value="KAF5363838.1"/>
    <property type="molecule type" value="Genomic_DNA"/>
</dbReference>
<gene>
    <name evidence="3" type="ORF">D9756_000235</name>
</gene>
<dbReference type="InterPro" id="IPR051330">
    <property type="entry name" value="Phosphatase_reg/MetRdx"/>
</dbReference>
<sequence>MATPHSPTDQETTVPVPEHQVFESPNSRSIKVGPWFITASTNPISNAPECDALQATLGIPIPEMTFGRNSLKLEHQPSGWRYTFTTESALKAVRVGELGDGDGGVKVGYADKWLQSRVDPSSEYPMPETVPTKSYDWTFTTMYPGHQIPEPPSPTGSVLSTDEDYEPPPPPVIPEIINWRTANPANPAHTIPMAELTRPDPILFYAEIPLFEDELHDNGSSALLVRIRVMPTCFFILSRFTLRVDGVLFRTFDTRIYHSLTSDPSLLVRETSGWEAPYDRVRRSLPKRNDLTPLTDPTWIAKVLSDLPNSVSQGEGAKTGWRGLGTRREIITLKNTGEGTA</sequence>
<feature type="region of interest" description="Disordered" evidence="2">
    <location>
        <begin position="1"/>
        <end position="26"/>
    </location>
</feature>
<name>A0A8H5GF53_9AGAR</name>
<evidence type="ECO:0008006" key="5">
    <source>
        <dbReference type="Google" id="ProtNLM"/>
    </source>
</evidence>